<dbReference type="Proteomes" id="UP000001072">
    <property type="component" value="Unassembled WGS sequence"/>
</dbReference>
<accession>F4RK72</accession>
<dbReference type="KEGG" id="mlr:MELLADRAFT_85933"/>
<gene>
    <name evidence="2" type="ORF">MELLADRAFT_85933</name>
</gene>
<evidence type="ECO:0000313" key="3">
    <source>
        <dbReference type="Proteomes" id="UP000001072"/>
    </source>
</evidence>
<dbReference type="RefSeq" id="XP_007409490.1">
    <property type="nucleotide sequence ID" value="XM_007409428.1"/>
</dbReference>
<name>F4RK72_MELLP</name>
<feature type="domain" description="DUF7872" evidence="1">
    <location>
        <begin position="195"/>
        <end position="288"/>
    </location>
</feature>
<proteinExistence type="predicted"/>
<keyword evidence="3" id="KW-1185">Reference proteome</keyword>
<reference evidence="3" key="1">
    <citation type="journal article" date="2011" name="Proc. Natl. Acad. Sci. U.S.A.">
        <title>Obligate biotrophy features unraveled by the genomic analysis of rust fungi.</title>
        <authorList>
            <person name="Duplessis S."/>
            <person name="Cuomo C.A."/>
            <person name="Lin Y.-C."/>
            <person name="Aerts A."/>
            <person name="Tisserant E."/>
            <person name="Veneault-Fourrey C."/>
            <person name="Joly D.L."/>
            <person name="Hacquard S."/>
            <person name="Amselem J."/>
            <person name="Cantarel B.L."/>
            <person name="Chiu R."/>
            <person name="Coutinho P.M."/>
            <person name="Feau N."/>
            <person name="Field M."/>
            <person name="Frey P."/>
            <person name="Gelhaye E."/>
            <person name="Goldberg J."/>
            <person name="Grabherr M.G."/>
            <person name="Kodira C.D."/>
            <person name="Kohler A."/>
            <person name="Kuees U."/>
            <person name="Lindquist E.A."/>
            <person name="Lucas S.M."/>
            <person name="Mago R."/>
            <person name="Mauceli E."/>
            <person name="Morin E."/>
            <person name="Murat C."/>
            <person name="Pangilinan J.L."/>
            <person name="Park R."/>
            <person name="Pearson M."/>
            <person name="Quesneville H."/>
            <person name="Rouhier N."/>
            <person name="Sakthikumar S."/>
            <person name="Salamov A.A."/>
            <person name="Schmutz J."/>
            <person name="Selles B."/>
            <person name="Shapiro H."/>
            <person name="Tanguay P."/>
            <person name="Tuskan G.A."/>
            <person name="Henrissat B."/>
            <person name="Van de Peer Y."/>
            <person name="Rouze P."/>
            <person name="Ellis J.G."/>
            <person name="Dodds P.N."/>
            <person name="Schein J.E."/>
            <person name="Zhong S."/>
            <person name="Hamelin R.C."/>
            <person name="Grigoriev I.V."/>
            <person name="Szabo L.J."/>
            <person name="Martin F."/>
        </authorList>
    </citation>
    <scope>NUCLEOTIDE SEQUENCE [LARGE SCALE GENOMIC DNA]</scope>
    <source>
        <strain evidence="3">98AG31 / pathotype 3-4-7</strain>
    </source>
</reference>
<protein>
    <recommendedName>
        <fullName evidence="1">DUF7872 domain-containing protein</fullName>
    </recommendedName>
</protein>
<dbReference type="AlphaFoldDB" id="F4RK72"/>
<dbReference type="VEuPathDB" id="FungiDB:MELLADRAFT_85933"/>
<evidence type="ECO:0000313" key="2">
    <source>
        <dbReference type="EMBL" id="EGG07048.1"/>
    </source>
</evidence>
<sequence>MTLQDPCAKLPLTPDLWEQLGLDEYLRTYPSGNNLTLEEYAEKVGATNFVCGIGKTCNANQICMPVRAPDWYILVAVQNWNQFSNMMYDATGYAISILQGLVTSIVSDIVPHESDSLAIESTLLGLVAGLCGAIPGFLYPEGLAFFGAKIWPFVQGGTGLICGMAWTYHNIYANLPSDEFSKVRKKDDTDGARSQNKTTDISYLLSKAQASTQGTISNGTASALRQGISSTDGLYGALKDGIFLNNHFSADELAEGDLQAAISHVAGVRLLAAIWKAKIEKFFIVRGSPEMAKWNHRTKINFNSEFAARILVPKEDPMDPMKVIMSYHTAILMECAYDSDCDLLQRNKCDFLRTKS</sequence>
<dbReference type="InterPro" id="IPR057194">
    <property type="entry name" value="DUF7872"/>
</dbReference>
<dbReference type="Pfam" id="PF25278">
    <property type="entry name" value="DUF7872"/>
    <property type="match status" value="1"/>
</dbReference>
<dbReference type="OrthoDB" id="2501761at2759"/>
<dbReference type="PANTHER" id="PTHR33339:SF1">
    <property type="entry name" value="LYSM DOMAIN-CONTAINING PROTEIN"/>
    <property type="match status" value="1"/>
</dbReference>
<evidence type="ECO:0000259" key="1">
    <source>
        <dbReference type="Pfam" id="PF25278"/>
    </source>
</evidence>
<dbReference type="InParanoid" id="F4RK72"/>
<dbReference type="GeneID" id="18934016"/>
<dbReference type="EMBL" id="GL883105">
    <property type="protein sequence ID" value="EGG07048.1"/>
    <property type="molecule type" value="Genomic_DNA"/>
</dbReference>
<dbReference type="HOGENOM" id="CLU_030195_1_0_1"/>
<dbReference type="PANTHER" id="PTHR33339">
    <property type="entry name" value="LYSM DOMAIN-CONTAINING PROTEIN"/>
    <property type="match status" value="1"/>
</dbReference>
<organism evidence="3">
    <name type="scientific">Melampsora larici-populina (strain 98AG31 / pathotype 3-4-7)</name>
    <name type="common">Poplar leaf rust fungus</name>
    <dbReference type="NCBI Taxonomy" id="747676"/>
    <lineage>
        <taxon>Eukaryota</taxon>
        <taxon>Fungi</taxon>
        <taxon>Dikarya</taxon>
        <taxon>Basidiomycota</taxon>
        <taxon>Pucciniomycotina</taxon>
        <taxon>Pucciniomycetes</taxon>
        <taxon>Pucciniales</taxon>
        <taxon>Melampsoraceae</taxon>
        <taxon>Melampsora</taxon>
    </lineage>
</organism>